<keyword evidence="1" id="KW-0805">Transcription regulation</keyword>
<dbReference type="EMBL" id="RAXT01000011">
    <property type="protein sequence ID" value="RKG38465.1"/>
    <property type="molecule type" value="Genomic_DNA"/>
</dbReference>
<evidence type="ECO:0000313" key="6">
    <source>
        <dbReference type="Proteomes" id="UP000280405"/>
    </source>
</evidence>
<dbReference type="Proteomes" id="UP000280405">
    <property type="component" value="Unassembled WGS sequence"/>
</dbReference>
<proteinExistence type="predicted"/>
<accession>A0A3A8EV21</accession>
<evidence type="ECO:0000259" key="4">
    <source>
        <dbReference type="PROSITE" id="PS01124"/>
    </source>
</evidence>
<dbReference type="InterPro" id="IPR009057">
    <property type="entry name" value="Homeodomain-like_sf"/>
</dbReference>
<dbReference type="PROSITE" id="PS01124">
    <property type="entry name" value="HTH_ARAC_FAMILY_2"/>
    <property type="match status" value="1"/>
</dbReference>
<dbReference type="AlphaFoldDB" id="A0A3A8EV21"/>
<dbReference type="PANTHER" id="PTHR47894:SF1">
    <property type="entry name" value="HTH-TYPE TRANSCRIPTIONAL REGULATOR VQSM"/>
    <property type="match status" value="1"/>
</dbReference>
<evidence type="ECO:0000256" key="1">
    <source>
        <dbReference type="ARBA" id="ARBA00023015"/>
    </source>
</evidence>
<dbReference type="InterPro" id="IPR032687">
    <property type="entry name" value="AraC-type_N"/>
</dbReference>
<keyword evidence="3" id="KW-0804">Transcription</keyword>
<dbReference type="InterPro" id="IPR018060">
    <property type="entry name" value="HTH_AraC"/>
</dbReference>
<dbReference type="Pfam" id="PF12625">
    <property type="entry name" value="Arabinose_bd"/>
    <property type="match status" value="1"/>
</dbReference>
<name>A0A3A8EV21_9GAMM</name>
<dbReference type="SUPFAM" id="SSF46689">
    <property type="entry name" value="Homeodomain-like"/>
    <property type="match status" value="1"/>
</dbReference>
<dbReference type="PANTHER" id="PTHR47894">
    <property type="entry name" value="HTH-TYPE TRANSCRIPTIONAL REGULATOR GADX"/>
    <property type="match status" value="1"/>
</dbReference>
<dbReference type="Gene3D" id="1.10.10.60">
    <property type="entry name" value="Homeodomain-like"/>
    <property type="match status" value="1"/>
</dbReference>
<keyword evidence="2" id="KW-0238">DNA-binding</keyword>
<dbReference type="OrthoDB" id="6712050at2"/>
<dbReference type="Pfam" id="PF12833">
    <property type="entry name" value="HTH_18"/>
    <property type="match status" value="1"/>
</dbReference>
<protein>
    <submittedName>
        <fullName evidence="5">AraC family transcriptional regulator</fullName>
    </submittedName>
</protein>
<gene>
    <name evidence="5" type="ORF">D7V20_07690</name>
</gene>
<dbReference type="GO" id="GO:0000976">
    <property type="term" value="F:transcription cis-regulatory region binding"/>
    <property type="evidence" value="ECO:0007669"/>
    <property type="project" value="TreeGrafter"/>
</dbReference>
<dbReference type="RefSeq" id="WP_120383725.1">
    <property type="nucleotide sequence ID" value="NZ_RAXT01000011.1"/>
</dbReference>
<reference evidence="5 6" key="1">
    <citation type="submission" date="2018-09" db="EMBL/GenBank/DDBJ databases">
        <title>The draft genome of Acinetobacter spp. strains.</title>
        <authorList>
            <person name="Qin J."/>
            <person name="Feng Y."/>
            <person name="Zong Z."/>
        </authorList>
    </citation>
    <scope>NUCLEOTIDE SEQUENCE [LARGE SCALE GENOMIC DNA]</scope>
    <source>
        <strain evidence="5 6">WCHAc060115</strain>
    </source>
</reference>
<evidence type="ECO:0000313" key="5">
    <source>
        <dbReference type="EMBL" id="RKG38465.1"/>
    </source>
</evidence>
<keyword evidence="6" id="KW-1185">Reference proteome</keyword>
<sequence length="344" mass="39881">MQELQIPNGYFHLWQMYLSERGIDALTADFLKEERALLKVILASPIDTQSSYFFFQQNIEKTKQALDCPQIIFEMAEYVRPEHFGVLGYMASRSTTVAEALQNILRFSRLVIDGDDIIPMQMEFKGQQVHLIWPFHHEKYILINELTNALMMHLARKIVPANQFLLQGVNFAHPPQMAIYHYQKFYGCQVTFNKAEYSFVLGLEGLNVKIQQADPSLMQLLVKQAEDAIASKPRHETLPQHLHFIVAEYLRLKEQAPKIEDIALELNISTRTLQRQLNDFDTSFKKIVEIERMKRCEFLLSNNIQFTEIAMRLGYSDQSALARAYKAFSGQTLLQKKQQLNGKS</sequence>
<dbReference type="SMART" id="SM00342">
    <property type="entry name" value="HTH_ARAC"/>
    <property type="match status" value="1"/>
</dbReference>
<comment type="caution">
    <text evidence="5">The sequence shown here is derived from an EMBL/GenBank/DDBJ whole genome shotgun (WGS) entry which is preliminary data.</text>
</comment>
<evidence type="ECO:0000256" key="2">
    <source>
        <dbReference type="ARBA" id="ARBA00023125"/>
    </source>
</evidence>
<dbReference type="GO" id="GO:0005829">
    <property type="term" value="C:cytosol"/>
    <property type="evidence" value="ECO:0007669"/>
    <property type="project" value="TreeGrafter"/>
</dbReference>
<feature type="domain" description="HTH araC/xylS-type" evidence="4">
    <location>
        <begin position="240"/>
        <end position="339"/>
    </location>
</feature>
<dbReference type="GO" id="GO:0003700">
    <property type="term" value="F:DNA-binding transcription factor activity"/>
    <property type="evidence" value="ECO:0007669"/>
    <property type="project" value="InterPro"/>
</dbReference>
<organism evidence="5 6">
    <name type="scientific">Acinetobacter rongchengensis</name>
    <dbReference type="NCBI Taxonomy" id="2419601"/>
    <lineage>
        <taxon>Bacteria</taxon>
        <taxon>Pseudomonadati</taxon>
        <taxon>Pseudomonadota</taxon>
        <taxon>Gammaproteobacteria</taxon>
        <taxon>Moraxellales</taxon>
        <taxon>Moraxellaceae</taxon>
        <taxon>Acinetobacter</taxon>
    </lineage>
</organism>
<evidence type="ECO:0000256" key="3">
    <source>
        <dbReference type="ARBA" id="ARBA00023163"/>
    </source>
</evidence>